<comment type="similarity">
    <text evidence="2 10">Belongs to the beta sliding clamp family.</text>
</comment>
<keyword evidence="4 10" id="KW-0963">Cytoplasm</keyword>
<dbReference type="InterPro" id="IPR022634">
    <property type="entry name" value="DNA_polIII_beta_N"/>
</dbReference>
<keyword evidence="15" id="KW-1185">Reference proteome</keyword>
<keyword evidence="5 10" id="KW-0808">Transferase</keyword>
<dbReference type="AlphaFoldDB" id="A0A078KHY0"/>
<feature type="domain" description="DNA polymerase III beta sliding clamp N-terminal" evidence="11">
    <location>
        <begin position="1"/>
        <end position="120"/>
    </location>
</feature>
<dbReference type="Gene3D" id="3.70.10.10">
    <property type="match status" value="1"/>
</dbReference>
<evidence type="ECO:0000259" key="11">
    <source>
        <dbReference type="Pfam" id="PF00712"/>
    </source>
</evidence>
<dbReference type="PIRSF" id="PIRSF000804">
    <property type="entry name" value="DNA_pol_III_b"/>
    <property type="match status" value="1"/>
</dbReference>
<dbReference type="PANTHER" id="PTHR30478">
    <property type="entry name" value="DNA POLYMERASE III SUBUNIT BETA"/>
    <property type="match status" value="1"/>
</dbReference>
<evidence type="ECO:0000256" key="9">
    <source>
        <dbReference type="ARBA" id="ARBA00023125"/>
    </source>
</evidence>
<evidence type="ECO:0000256" key="3">
    <source>
        <dbReference type="ARBA" id="ARBA00021035"/>
    </source>
</evidence>
<keyword evidence="8 10" id="KW-0239">DNA-directed DNA polymerase</keyword>
<dbReference type="PANTHER" id="PTHR30478:SF0">
    <property type="entry name" value="BETA SLIDING CLAMP"/>
    <property type="match status" value="1"/>
</dbReference>
<accession>A0A078KHY0</accession>
<dbReference type="GO" id="GO:0003677">
    <property type="term" value="F:DNA binding"/>
    <property type="evidence" value="ECO:0007669"/>
    <property type="project" value="UniProtKB-UniRule"/>
</dbReference>
<dbReference type="OrthoDB" id="8421503at2"/>
<evidence type="ECO:0000256" key="5">
    <source>
        <dbReference type="ARBA" id="ARBA00022679"/>
    </source>
</evidence>
<dbReference type="InterPro" id="IPR022637">
    <property type="entry name" value="DNA_polIII_beta_cen"/>
</dbReference>
<reference evidence="15" key="1">
    <citation type="submission" date="2014-07" db="EMBL/GenBank/DDBJ databases">
        <authorList>
            <person name="Santos-Garcia D."/>
        </authorList>
    </citation>
    <scope>NUCLEOTIDE SEQUENCE [LARGE SCALE GENOMIC DNA]</scope>
</reference>
<dbReference type="InterPro" id="IPR001001">
    <property type="entry name" value="DNA_polIII_beta"/>
</dbReference>
<dbReference type="GO" id="GO:0008408">
    <property type="term" value="F:3'-5' exonuclease activity"/>
    <property type="evidence" value="ECO:0007669"/>
    <property type="project" value="InterPro"/>
</dbReference>
<keyword evidence="6 10" id="KW-0548">Nucleotidyltransferase</keyword>
<dbReference type="NCBIfam" id="TIGR00663">
    <property type="entry name" value="dnan"/>
    <property type="match status" value="1"/>
</dbReference>
<evidence type="ECO:0000313" key="14">
    <source>
        <dbReference type="EMBL" id="CDZ16490.1"/>
    </source>
</evidence>
<comment type="subcellular location">
    <subcellularLocation>
        <location evidence="1 10">Cytoplasm</location>
    </subcellularLocation>
</comment>
<evidence type="ECO:0000313" key="15">
    <source>
        <dbReference type="Proteomes" id="UP000032420"/>
    </source>
</evidence>
<dbReference type="GO" id="GO:0005737">
    <property type="term" value="C:cytoplasm"/>
    <property type="evidence" value="ECO:0007669"/>
    <property type="project" value="UniProtKB-SubCell"/>
</dbReference>
<dbReference type="CDD" id="cd00140">
    <property type="entry name" value="beta_clamp"/>
    <property type="match status" value="1"/>
</dbReference>
<protein>
    <recommendedName>
        <fullName evidence="3 10">Beta sliding clamp</fullName>
    </recommendedName>
</protein>
<evidence type="ECO:0000256" key="8">
    <source>
        <dbReference type="ARBA" id="ARBA00022932"/>
    </source>
</evidence>
<gene>
    <name evidence="14" type="primary">dnaN</name>
    <name evidence="14" type="ORF">CEM_230</name>
</gene>
<dbReference type="HOGENOM" id="CLU_038149_4_2_6"/>
<comment type="function">
    <text evidence="10">Confers DNA tethering and processivity to DNA polymerases and other proteins. Acts as a clamp, forming a ring around DNA (a reaction catalyzed by the clamp-loading complex) which diffuses in an ATP-independent manner freely and bidirectionally along dsDNA. Initially characterized for its ability to contact the catalytic subunit of DNA polymerase III (Pol III), a complex, multichain enzyme responsible for most of the replicative synthesis in bacteria; Pol III exhibits 3'-5' exonuclease proofreading activity. The beta chain is required for initiation of replication as well as for processivity of DNA replication.</text>
</comment>
<dbReference type="InterPro" id="IPR022635">
    <property type="entry name" value="DNA_polIII_beta_C"/>
</dbReference>
<dbReference type="KEGG" id="eme:CEM_230"/>
<feature type="domain" description="DNA polymerase III beta sliding clamp C-terminal" evidence="13">
    <location>
        <begin position="258"/>
        <end position="365"/>
    </location>
</feature>
<dbReference type="Pfam" id="PF02767">
    <property type="entry name" value="DNA_pol3_beta_2"/>
    <property type="match status" value="1"/>
</dbReference>
<feature type="domain" description="DNA polymerase III beta sliding clamp central" evidence="12">
    <location>
        <begin position="134"/>
        <end position="250"/>
    </location>
</feature>
<evidence type="ECO:0000256" key="10">
    <source>
        <dbReference type="PIRNR" id="PIRNR000804"/>
    </source>
</evidence>
<dbReference type="Pfam" id="PF02768">
    <property type="entry name" value="DNA_pol3_beta_3"/>
    <property type="match status" value="1"/>
</dbReference>
<dbReference type="GO" id="GO:0003887">
    <property type="term" value="F:DNA-directed DNA polymerase activity"/>
    <property type="evidence" value="ECO:0007669"/>
    <property type="project" value="UniProtKB-UniRule"/>
</dbReference>
<keyword evidence="7 10" id="KW-0235">DNA replication</keyword>
<dbReference type="PATRIC" id="fig|1495769.3.peg.212"/>
<dbReference type="EMBL" id="LM655252">
    <property type="protein sequence ID" value="CDZ16490.1"/>
    <property type="molecule type" value="Genomic_DNA"/>
</dbReference>
<dbReference type="GO" id="GO:0006271">
    <property type="term" value="P:DNA strand elongation involved in DNA replication"/>
    <property type="evidence" value="ECO:0007669"/>
    <property type="project" value="TreeGrafter"/>
</dbReference>
<evidence type="ECO:0000259" key="13">
    <source>
        <dbReference type="Pfam" id="PF02768"/>
    </source>
</evidence>
<proteinExistence type="inferred from homology"/>
<evidence type="ECO:0000256" key="6">
    <source>
        <dbReference type="ARBA" id="ARBA00022695"/>
    </source>
</evidence>
<dbReference type="Proteomes" id="UP000032420">
    <property type="component" value="Chromosome I"/>
</dbReference>
<evidence type="ECO:0000256" key="2">
    <source>
        <dbReference type="ARBA" id="ARBA00010752"/>
    </source>
</evidence>
<evidence type="ECO:0000256" key="4">
    <source>
        <dbReference type="ARBA" id="ARBA00022490"/>
    </source>
</evidence>
<dbReference type="Pfam" id="PF00712">
    <property type="entry name" value="DNA_pol3_beta"/>
    <property type="match status" value="1"/>
</dbReference>
<dbReference type="InterPro" id="IPR046938">
    <property type="entry name" value="DNA_clamp_sf"/>
</dbReference>
<evidence type="ECO:0000256" key="7">
    <source>
        <dbReference type="ARBA" id="ARBA00022705"/>
    </source>
</evidence>
<dbReference type="GO" id="GO:0009360">
    <property type="term" value="C:DNA polymerase III complex"/>
    <property type="evidence" value="ECO:0007669"/>
    <property type="project" value="InterPro"/>
</dbReference>
<dbReference type="Gene3D" id="3.10.150.10">
    <property type="entry name" value="DNA Polymerase III, subunit A, domain 2"/>
    <property type="match status" value="1"/>
</dbReference>
<evidence type="ECO:0000259" key="12">
    <source>
        <dbReference type="Pfam" id="PF02767"/>
    </source>
</evidence>
<organism evidence="14 15">
    <name type="scientific">Candidatus Johnevansia muelleri</name>
    <dbReference type="NCBI Taxonomy" id="1495769"/>
    <lineage>
        <taxon>Bacteria</taxon>
        <taxon>Pseudomonadati</taxon>
        <taxon>Pseudomonadota</taxon>
        <taxon>Gammaproteobacteria</taxon>
        <taxon>Candidatus Johnevansiales</taxon>
        <taxon>Candidatus Johnevansiaceae</taxon>
        <taxon>Candidatus Johnevansia</taxon>
    </lineage>
</organism>
<evidence type="ECO:0000256" key="1">
    <source>
        <dbReference type="ARBA" id="ARBA00004496"/>
    </source>
</evidence>
<dbReference type="SMART" id="SM00480">
    <property type="entry name" value="POL3Bc"/>
    <property type="match status" value="1"/>
</dbReference>
<sequence length="378" mass="44146">MKFTILRELLIKIIYLVVTIVENKQTLNILSNIFLKVKDKILTISSTDLEIELTGYVKIYNIEINGNINIPAYKLLKICKSLSPGAKINIFIEETNRVVIKSGYSIFRLSTLSYKKFPKLNNIKKSLTDIKISIKKKILKKLIDYTYFAMANKDIRYYLNGMLIEICKNILSFVATDGHRMAICSTYLNRIDNYKKIIIPRKSIIKIKKLLNDNNNDNDIITIIFGSNYINLYMNNYLFTSKLIYGNFPDYKNLILINMATKLFVNRKKLLKSISRISVILTEKNSGIILRIINNKLIVQLNNIQKDEAEENIKINYKIYNLEIGLNINYLIDILNVFDNEYICIIFSKYNKSILVIQEQNNYFYKIESKHIIMAMLL</sequence>
<name>A0A078KHY0_9GAMM</name>
<dbReference type="SUPFAM" id="SSF55979">
    <property type="entry name" value="DNA clamp"/>
    <property type="match status" value="3"/>
</dbReference>
<keyword evidence="9" id="KW-0238">DNA-binding</keyword>
<dbReference type="STRING" id="1495769.CEM_230"/>
<comment type="subunit">
    <text evidence="10">Forms a ring-shaped head-to-tail homodimer around DNA.</text>
</comment>